<gene>
    <name evidence="2" type="ORF">KZJ38_30885</name>
</gene>
<name>A0ABX8URL6_9BURK</name>
<proteinExistence type="predicted"/>
<sequence length="93" mass="11118">MSKFSEDERIEEQQLEHRGYLVRVIAHRDELGSYKARLDIRRDGSRVDIDEPESIGPYWTTRQEAIRAGVERARYLLDRRDGLPQERNPARHW</sequence>
<keyword evidence="3" id="KW-1185">Reference proteome</keyword>
<dbReference type="RefSeq" id="WP_219800856.1">
    <property type="nucleotide sequence ID" value="NZ_CP080096.1"/>
</dbReference>
<dbReference type="Pfam" id="PF20204">
    <property type="entry name" value="DUF6566"/>
    <property type="match status" value="1"/>
</dbReference>
<dbReference type="EMBL" id="CP080096">
    <property type="protein sequence ID" value="QYD71426.1"/>
    <property type="molecule type" value="Genomic_DNA"/>
</dbReference>
<evidence type="ECO:0000313" key="2">
    <source>
        <dbReference type="EMBL" id="QYD71426.1"/>
    </source>
</evidence>
<evidence type="ECO:0000313" key="3">
    <source>
        <dbReference type="Proteomes" id="UP000826462"/>
    </source>
</evidence>
<protein>
    <submittedName>
        <fullName evidence="2">Citramalate synthase</fullName>
    </submittedName>
</protein>
<organism evidence="2 3">
    <name type="scientific">Paraburkholderia edwinii</name>
    <dbReference type="NCBI Taxonomy" id="2861782"/>
    <lineage>
        <taxon>Bacteria</taxon>
        <taxon>Pseudomonadati</taxon>
        <taxon>Pseudomonadota</taxon>
        <taxon>Betaproteobacteria</taxon>
        <taxon>Burkholderiales</taxon>
        <taxon>Burkholderiaceae</taxon>
        <taxon>Paraburkholderia</taxon>
    </lineage>
</organism>
<evidence type="ECO:0000259" key="1">
    <source>
        <dbReference type="Pfam" id="PF20204"/>
    </source>
</evidence>
<accession>A0ABX8URL6</accession>
<dbReference type="InterPro" id="IPR046696">
    <property type="entry name" value="DUF6566"/>
</dbReference>
<dbReference type="Gene3D" id="3.30.160.350">
    <property type="match status" value="1"/>
</dbReference>
<dbReference type="Proteomes" id="UP000826462">
    <property type="component" value="Chromosome 2"/>
</dbReference>
<feature type="domain" description="DUF6566" evidence="1">
    <location>
        <begin position="12"/>
        <end position="85"/>
    </location>
</feature>
<reference evidence="2 3" key="1">
    <citation type="submission" date="2021-07" db="EMBL/GenBank/DDBJ databases">
        <title>Paraburkholderia edwinii protects Aspergillus sp. from phenazines by acting as a toxin sponge.</title>
        <authorList>
            <person name="Dahlstrom K.M."/>
            <person name="Newman D.K."/>
        </authorList>
    </citation>
    <scope>NUCLEOTIDE SEQUENCE [LARGE SCALE GENOMIC DNA]</scope>
    <source>
        <strain evidence="2 3">Pe01</strain>
    </source>
</reference>